<dbReference type="Pfam" id="PF17751">
    <property type="entry name" value="SKICH"/>
    <property type="match status" value="1"/>
</dbReference>
<evidence type="ECO:0000256" key="1">
    <source>
        <dbReference type="ARBA" id="ARBA00023054"/>
    </source>
</evidence>
<dbReference type="InParanoid" id="A0A6J2RR89"/>
<dbReference type="Gene3D" id="2.60.40.2840">
    <property type="match status" value="1"/>
</dbReference>
<feature type="coiled-coil region" evidence="2">
    <location>
        <begin position="529"/>
        <end position="556"/>
    </location>
</feature>
<dbReference type="CTD" id="10241"/>
<feature type="region of interest" description="Disordered" evidence="3">
    <location>
        <begin position="559"/>
        <end position="588"/>
    </location>
</feature>
<evidence type="ECO:0000313" key="6">
    <source>
        <dbReference type="RefSeq" id="XP_029311947.1"/>
    </source>
</evidence>
<dbReference type="OrthoDB" id="10015001at2759"/>
<dbReference type="RefSeq" id="XP_029311947.1">
    <property type="nucleotide sequence ID" value="XM_029456087.1"/>
</dbReference>
<dbReference type="InterPro" id="IPR041611">
    <property type="entry name" value="SKICH"/>
</dbReference>
<feature type="coiled-coil region" evidence="2">
    <location>
        <begin position="139"/>
        <end position="290"/>
    </location>
</feature>
<evidence type="ECO:0000259" key="4">
    <source>
        <dbReference type="Pfam" id="PF17751"/>
    </source>
</evidence>
<dbReference type="PANTHER" id="PTHR31915">
    <property type="entry name" value="SKICH DOMAIN-CONTAINING PROTEIN"/>
    <property type="match status" value="1"/>
</dbReference>
<proteinExistence type="predicted"/>
<feature type="compositionally biased region" description="Basic and acidic residues" evidence="3">
    <location>
        <begin position="318"/>
        <end position="331"/>
    </location>
</feature>
<protein>
    <submittedName>
        <fullName evidence="6">Calcium-binding and coiled-coil domain-containing protein 2 isoform X1</fullName>
    </submittedName>
</protein>
<evidence type="ECO:0000313" key="5">
    <source>
        <dbReference type="Proteomes" id="UP000504630"/>
    </source>
</evidence>
<sequence>MESSTEAADRTARTFSQVVFTDTPYSYPPLTPITCCYTLTGAFQPNPRDWVGIFKVGWSITKDYHTFVWVEPCLDLVRKETATRQVFFKDYYLPKDEIEFYQFCYVDSAGQVRGASTPFCFRSPEEQCPESSVDDDLLVITTQEQVEQSIREKVDLQKELDKIREENETLKNDLQKEQQEAASLKGLNDQKEKEITQLVKDMDQVKEQNENLTSTLQLQGKEMDTLKEEMLTQMAMQMETQQQDASGLNDQKEKEITQLVKDMDQVKEQNENLTSTLQLQGKEMDTLKEEMLTQMAMQMETQQQDASEQNRCSQSLNLDRESRQNETHAQEKYDRALMKVNLLKVEREELKGKVDAQSVEISILNSKLREQEVELLNTKDITQLLQVDLQSSEKDKERLYVELQMLQSLTHNMDGLKRENQELCRRLSQQETPQNCPDDDLRAQCQTLVTQLQDVQIKLMAEKEETKNTKRQVEFLENAMLQDRDQMEKLALSCEQAQLKSGKQELQLAEAHEGIADMEGNIEENNHLIMLLRHEKEEMANENQSLINDIEGLRRAYTESPHMQPETTSPAATDSTTHDWQQQETPEQPADLYENIESAEDPEQEQALLCRHCQECFPYITQHELEQHEQSHRVCPFCTMICDNMEQSVYEDHVYGHEL</sequence>
<evidence type="ECO:0000256" key="2">
    <source>
        <dbReference type="SAM" id="Coils"/>
    </source>
</evidence>
<accession>A0A6J2RR89</accession>
<feature type="coiled-coil region" evidence="2">
    <location>
        <begin position="389"/>
        <end position="426"/>
    </location>
</feature>
<dbReference type="PANTHER" id="PTHR31915:SF10">
    <property type="entry name" value="CALCIUM-BINDING AND COILED-COIL DOMAIN 2"/>
    <property type="match status" value="1"/>
</dbReference>
<feature type="domain" description="SKICH" evidence="4">
    <location>
        <begin position="18"/>
        <end position="121"/>
    </location>
</feature>
<keyword evidence="5" id="KW-1185">Reference proteome</keyword>
<dbReference type="GeneID" id="115024483"/>
<reference evidence="6" key="1">
    <citation type="submission" date="2025-08" db="UniProtKB">
        <authorList>
            <consortium name="RefSeq"/>
        </authorList>
    </citation>
    <scope>IDENTIFICATION</scope>
</reference>
<dbReference type="AlphaFoldDB" id="A0A6J2RR89"/>
<feature type="compositionally biased region" description="Polar residues" evidence="3">
    <location>
        <begin position="305"/>
        <end position="317"/>
    </location>
</feature>
<name>A0A6J2RR89_COTGO</name>
<keyword evidence="1 2" id="KW-0175">Coiled coil</keyword>
<organism evidence="5 6">
    <name type="scientific">Cottoperca gobio</name>
    <name type="common">Frogmouth</name>
    <name type="synonym">Aphritis gobio</name>
    <dbReference type="NCBI Taxonomy" id="56716"/>
    <lineage>
        <taxon>Eukaryota</taxon>
        <taxon>Metazoa</taxon>
        <taxon>Chordata</taxon>
        <taxon>Craniata</taxon>
        <taxon>Vertebrata</taxon>
        <taxon>Euteleostomi</taxon>
        <taxon>Actinopterygii</taxon>
        <taxon>Neopterygii</taxon>
        <taxon>Teleostei</taxon>
        <taxon>Neoteleostei</taxon>
        <taxon>Acanthomorphata</taxon>
        <taxon>Eupercaria</taxon>
        <taxon>Perciformes</taxon>
        <taxon>Notothenioidei</taxon>
        <taxon>Bovichtidae</taxon>
        <taxon>Cottoperca</taxon>
    </lineage>
</organism>
<evidence type="ECO:0000256" key="3">
    <source>
        <dbReference type="SAM" id="MobiDB-lite"/>
    </source>
</evidence>
<dbReference type="KEGG" id="cgob:115024483"/>
<gene>
    <name evidence="6" type="primary">calcoco2</name>
</gene>
<dbReference type="InterPro" id="IPR051002">
    <property type="entry name" value="UBA_autophagy_assoc_protein"/>
</dbReference>
<feature type="region of interest" description="Disordered" evidence="3">
    <location>
        <begin position="302"/>
        <end position="331"/>
    </location>
</feature>
<feature type="compositionally biased region" description="Polar residues" evidence="3">
    <location>
        <begin position="565"/>
        <end position="586"/>
    </location>
</feature>
<dbReference type="Proteomes" id="UP000504630">
    <property type="component" value="Chromosome 19"/>
</dbReference>
<feature type="coiled-coil region" evidence="2">
    <location>
        <begin position="452"/>
        <end position="479"/>
    </location>
</feature>